<dbReference type="GO" id="GO:0061542">
    <property type="term" value="F:3-demethylubiquinol 3-O-methyltransferase activity"/>
    <property type="evidence" value="ECO:0007669"/>
    <property type="project" value="UniProtKB-UniRule"/>
</dbReference>
<dbReference type="OrthoDB" id="9801538at2"/>
<dbReference type="UniPathway" id="UPA00232"/>
<accession>A0A437MN99</accession>
<evidence type="ECO:0000256" key="2">
    <source>
        <dbReference type="ARBA" id="ARBA00022679"/>
    </source>
</evidence>
<dbReference type="Gene3D" id="3.40.50.150">
    <property type="entry name" value="Vaccinia Virus protein VP39"/>
    <property type="match status" value="1"/>
</dbReference>
<feature type="binding site" evidence="5">
    <location>
        <position position="37"/>
    </location>
    <ligand>
        <name>S-adenosyl-L-methionine</name>
        <dbReference type="ChEBI" id="CHEBI:59789"/>
    </ligand>
</feature>
<comment type="pathway">
    <text evidence="5">Cofactor biosynthesis; ubiquinone biosynthesis.</text>
</comment>
<sequence length="231" mass="24799">MQGTVKETEATKFNALAGEWWNPRGPMAPLHAMNGARTRWVLERLPQGKPLQLLDIGCGAGLAAEAFAKAGLAVTGMDAAPDVIDVARRHAAEHGVAVDYVHGGPEDLAPDARFDVVTALEVIEHVADKPLFLASLRALLPEGGQLFLSTLNRTRKSLIVAKYGAEYVLRLLPIGTHDWNEFVTPAELSGLLRRAGFTVEEVSGLGPRFPGGEWRAGGSTDVNYLLACRAI</sequence>
<comment type="catalytic activity">
    <reaction evidence="5">
        <text>a 3-(all-trans-polyprenyl)benzene-1,2-diol + S-adenosyl-L-methionine = a 2-methoxy-6-(all-trans-polyprenyl)phenol + S-adenosyl-L-homocysteine + H(+)</text>
        <dbReference type="Rhea" id="RHEA:31411"/>
        <dbReference type="Rhea" id="RHEA-COMP:9550"/>
        <dbReference type="Rhea" id="RHEA-COMP:9551"/>
        <dbReference type="ChEBI" id="CHEBI:15378"/>
        <dbReference type="ChEBI" id="CHEBI:57856"/>
        <dbReference type="ChEBI" id="CHEBI:59789"/>
        <dbReference type="ChEBI" id="CHEBI:62729"/>
        <dbReference type="ChEBI" id="CHEBI:62731"/>
        <dbReference type="EC" id="2.1.1.222"/>
    </reaction>
</comment>
<dbReference type="HAMAP" id="MF_00472">
    <property type="entry name" value="UbiG"/>
    <property type="match status" value="1"/>
</dbReference>
<comment type="similarity">
    <text evidence="5">Belongs to the methyltransferase superfamily. UbiG/COQ3 family.</text>
</comment>
<dbReference type="InterPro" id="IPR029063">
    <property type="entry name" value="SAM-dependent_MTases_sf"/>
</dbReference>
<dbReference type="SUPFAM" id="SSF53335">
    <property type="entry name" value="S-adenosyl-L-methionine-dependent methyltransferases"/>
    <property type="match status" value="1"/>
</dbReference>
<evidence type="ECO:0000256" key="3">
    <source>
        <dbReference type="ARBA" id="ARBA00022688"/>
    </source>
</evidence>
<comment type="function">
    <text evidence="5">O-methyltransferase that catalyzes the 2 O-methylation steps in the ubiquinone biosynthetic pathway.</text>
</comment>
<evidence type="ECO:0000256" key="5">
    <source>
        <dbReference type="HAMAP-Rule" id="MF_00472"/>
    </source>
</evidence>
<evidence type="ECO:0000256" key="4">
    <source>
        <dbReference type="ARBA" id="ARBA00022691"/>
    </source>
</evidence>
<evidence type="ECO:0000313" key="7">
    <source>
        <dbReference type="Proteomes" id="UP000282957"/>
    </source>
</evidence>
<dbReference type="GO" id="GO:0102208">
    <property type="term" value="F:2-polyprenyl-6-hydroxyphenol methylase activity"/>
    <property type="evidence" value="ECO:0007669"/>
    <property type="project" value="UniProtKB-EC"/>
</dbReference>
<dbReference type="EC" id="2.1.1.222" evidence="5"/>
<dbReference type="CDD" id="cd02440">
    <property type="entry name" value="AdoMet_MTases"/>
    <property type="match status" value="1"/>
</dbReference>
<name>A0A437MN99_9PROT</name>
<dbReference type="Proteomes" id="UP000282957">
    <property type="component" value="Unassembled WGS sequence"/>
</dbReference>
<comment type="caution">
    <text evidence="6">The sequence shown here is derived from an EMBL/GenBank/DDBJ whole genome shotgun (WGS) entry which is preliminary data.</text>
</comment>
<keyword evidence="4 5" id="KW-0949">S-adenosyl-L-methionine</keyword>
<dbReference type="GO" id="GO:0032259">
    <property type="term" value="P:methylation"/>
    <property type="evidence" value="ECO:0007669"/>
    <property type="project" value="UniProtKB-KW"/>
</dbReference>
<dbReference type="EMBL" id="SACL01000001">
    <property type="protein sequence ID" value="RVT99123.1"/>
    <property type="molecule type" value="Genomic_DNA"/>
</dbReference>
<keyword evidence="1 5" id="KW-0489">Methyltransferase</keyword>
<dbReference type="Pfam" id="PF13489">
    <property type="entry name" value="Methyltransf_23"/>
    <property type="match status" value="1"/>
</dbReference>
<protein>
    <recommendedName>
        <fullName evidence="5">Ubiquinone biosynthesis O-methyltransferase</fullName>
    </recommendedName>
    <alternativeName>
        <fullName evidence="5">2-polyprenyl-6-hydroxyphenol methylase</fullName>
        <ecNumber evidence="5">2.1.1.222</ecNumber>
    </alternativeName>
    <alternativeName>
        <fullName evidence="5">3-demethylubiquinone 3-O-methyltransferase</fullName>
        <ecNumber evidence="5">2.1.1.64</ecNumber>
    </alternativeName>
</protein>
<dbReference type="AlphaFoldDB" id="A0A437MN99"/>
<reference evidence="6 7" key="1">
    <citation type="submission" date="2019-01" db="EMBL/GenBank/DDBJ databases">
        <authorList>
            <person name="Chen W.-M."/>
        </authorList>
    </citation>
    <scope>NUCLEOTIDE SEQUENCE [LARGE SCALE GENOMIC DNA]</scope>
    <source>
        <strain evidence="6 7">CCP-6</strain>
    </source>
</reference>
<feature type="binding site" evidence="5">
    <location>
        <position position="78"/>
    </location>
    <ligand>
        <name>S-adenosyl-L-methionine</name>
        <dbReference type="ChEBI" id="CHEBI:59789"/>
    </ligand>
</feature>
<feature type="binding site" evidence="5">
    <location>
        <position position="57"/>
    </location>
    <ligand>
        <name>S-adenosyl-L-methionine</name>
        <dbReference type="ChEBI" id="CHEBI:59789"/>
    </ligand>
</feature>
<keyword evidence="3 5" id="KW-0831">Ubiquinone biosynthesis</keyword>
<comment type="catalytic activity">
    <reaction evidence="5">
        <text>a 3-demethylubiquinol + S-adenosyl-L-methionine = a ubiquinol + S-adenosyl-L-homocysteine + H(+)</text>
        <dbReference type="Rhea" id="RHEA:44380"/>
        <dbReference type="Rhea" id="RHEA-COMP:9566"/>
        <dbReference type="Rhea" id="RHEA-COMP:10914"/>
        <dbReference type="ChEBI" id="CHEBI:15378"/>
        <dbReference type="ChEBI" id="CHEBI:17976"/>
        <dbReference type="ChEBI" id="CHEBI:57856"/>
        <dbReference type="ChEBI" id="CHEBI:59789"/>
        <dbReference type="ChEBI" id="CHEBI:84422"/>
        <dbReference type="EC" id="2.1.1.64"/>
    </reaction>
</comment>
<keyword evidence="2 5" id="KW-0808">Transferase</keyword>
<feature type="binding site" evidence="5">
    <location>
        <position position="120"/>
    </location>
    <ligand>
        <name>S-adenosyl-L-methionine</name>
        <dbReference type="ChEBI" id="CHEBI:59789"/>
    </ligand>
</feature>
<dbReference type="EC" id="2.1.1.64" evidence="5"/>
<evidence type="ECO:0000313" key="6">
    <source>
        <dbReference type="EMBL" id="RVT99123.1"/>
    </source>
</evidence>
<dbReference type="RefSeq" id="WP_127785822.1">
    <property type="nucleotide sequence ID" value="NZ_SACL01000001.1"/>
</dbReference>
<dbReference type="GO" id="GO:0010420">
    <property type="term" value="F:polyprenyldihydroxybenzoate methyltransferase activity"/>
    <property type="evidence" value="ECO:0007669"/>
    <property type="project" value="InterPro"/>
</dbReference>
<dbReference type="NCBIfam" id="TIGR01983">
    <property type="entry name" value="UbiG"/>
    <property type="match status" value="1"/>
</dbReference>
<dbReference type="PANTHER" id="PTHR43464">
    <property type="entry name" value="METHYLTRANSFERASE"/>
    <property type="match status" value="1"/>
</dbReference>
<dbReference type="PANTHER" id="PTHR43464:SF19">
    <property type="entry name" value="UBIQUINONE BIOSYNTHESIS O-METHYLTRANSFERASE, MITOCHONDRIAL"/>
    <property type="match status" value="1"/>
</dbReference>
<proteinExistence type="inferred from homology"/>
<gene>
    <name evidence="5 6" type="primary">ubiG</name>
    <name evidence="6" type="ORF">EOD42_03170</name>
</gene>
<evidence type="ECO:0000256" key="1">
    <source>
        <dbReference type="ARBA" id="ARBA00022603"/>
    </source>
</evidence>
<dbReference type="InterPro" id="IPR010233">
    <property type="entry name" value="UbiG_MeTrfase"/>
</dbReference>
<keyword evidence="7" id="KW-1185">Reference proteome</keyword>
<organism evidence="6 7">
    <name type="scientific">Rhodovarius crocodyli</name>
    <dbReference type="NCBI Taxonomy" id="1979269"/>
    <lineage>
        <taxon>Bacteria</taxon>
        <taxon>Pseudomonadati</taxon>
        <taxon>Pseudomonadota</taxon>
        <taxon>Alphaproteobacteria</taxon>
        <taxon>Acetobacterales</taxon>
        <taxon>Roseomonadaceae</taxon>
        <taxon>Rhodovarius</taxon>
    </lineage>
</organism>